<evidence type="ECO:0000256" key="6">
    <source>
        <dbReference type="SAM" id="Phobius"/>
    </source>
</evidence>
<name>R4YQP5_OLEAN</name>
<dbReference type="InterPro" id="IPR000620">
    <property type="entry name" value="EamA_dom"/>
</dbReference>
<evidence type="ECO:0000256" key="2">
    <source>
        <dbReference type="ARBA" id="ARBA00022475"/>
    </source>
</evidence>
<evidence type="ECO:0000313" key="9">
    <source>
        <dbReference type="Proteomes" id="UP000032749"/>
    </source>
</evidence>
<accession>R4YQP5</accession>
<evidence type="ECO:0000256" key="5">
    <source>
        <dbReference type="ARBA" id="ARBA00023136"/>
    </source>
</evidence>
<dbReference type="GO" id="GO:0005886">
    <property type="term" value="C:plasma membrane"/>
    <property type="evidence" value="ECO:0007669"/>
    <property type="project" value="UniProtKB-SubCell"/>
</dbReference>
<dbReference type="OrthoDB" id="6101414at2"/>
<feature type="transmembrane region" description="Helical" evidence="6">
    <location>
        <begin position="284"/>
        <end position="301"/>
    </location>
</feature>
<gene>
    <name evidence="8" type="ORF">OLEAN_C33200</name>
</gene>
<dbReference type="AlphaFoldDB" id="R4YQP5"/>
<dbReference type="PANTHER" id="PTHR32322:SF18">
    <property type="entry name" value="S-ADENOSYLMETHIONINE_S-ADENOSYLHOMOCYSTEINE TRANSPORTER"/>
    <property type="match status" value="1"/>
</dbReference>
<feature type="transmembrane region" description="Helical" evidence="6">
    <location>
        <begin position="198"/>
        <end position="218"/>
    </location>
</feature>
<evidence type="ECO:0000313" key="8">
    <source>
        <dbReference type="EMBL" id="CCK77496.1"/>
    </source>
</evidence>
<feature type="transmembrane region" description="Helical" evidence="6">
    <location>
        <begin position="162"/>
        <end position="186"/>
    </location>
</feature>
<dbReference type="InterPro" id="IPR037185">
    <property type="entry name" value="EmrE-like"/>
</dbReference>
<dbReference type="Proteomes" id="UP000032749">
    <property type="component" value="Chromosome"/>
</dbReference>
<keyword evidence="2" id="KW-1003">Cell membrane</keyword>
<keyword evidence="4 6" id="KW-1133">Transmembrane helix</keyword>
<dbReference type="PATRIC" id="fig|698738.3.peg.3451"/>
<feature type="transmembrane region" description="Helical" evidence="6">
    <location>
        <begin position="111"/>
        <end position="129"/>
    </location>
</feature>
<dbReference type="SUPFAM" id="SSF103481">
    <property type="entry name" value="Multidrug resistance efflux transporter EmrE"/>
    <property type="match status" value="2"/>
</dbReference>
<reference evidence="8 9" key="1">
    <citation type="journal article" date="2013" name="Nat. Commun.">
        <title>Genome sequence and functional genomic analysis of the oil-degrading bacterium Oleispira antarctica.</title>
        <authorList>
            <person name="Kube M."/>
            <person name="Chernikova T.N."/>
            <person name="Al-Ramahi Y."/>
            <person name="Beloqui A."/>
            <person name="Lopez-Cortez N."/>
            <person name="Guazzaroni M.E."/>
            <person name="Heipieper H.J."/>
            <person name="Klages S."/>
            <person name="Kotsyurbenko O.R."/>
            <person name="Langer I."/>
            <person name="Nechitaylo T.Y."/>
            <person name="Lunsdorf H."/>
            <person name="Fernandez M."/>
            <person name="Juarez S."/>
            <person name="Ciordia S."/>
            <person name="Singer A."/>
            <person name="Kagan O."/>
            <person name="Egorova O."/>
            <person name="Petit P.A."/>
            <person name="Stogios P."/>
            <person name="Kim Y."/>
            <person name="Tchigvintsev A."/>
            <person name="Flick R."/>
            <person name="Denaro R."/>
            <person name="Genovese M."/>
            <person name="Albar J.P."/>
            <person name="Reva O.N."/>
            <person name="Martinez-Gomariz M."/>
            <person name="Tran H."/>
            <person name="Ferrer M."/>
            <person name="Savchenko A."/>
            <person name="Yakunin A.F."/>
            <person name="Yakimov M.M."/>
            <person name="Golyshina O.V."/>
            <person name="Reinhardt R."/>
            <person name="Golyshin P.N."/>
        </authorList>
    </citation>
    <scope>NUCLEOTIDE SEQUENCE [LARGE SCALE GENOMIC DNA]</scope>
</reference>
<dbReference type="HOGENOM" id="CLU_033863_14_0_6"/>
<feature type="transmembrane region" description="Helical" evidence="6">
    <location>
        <begin position="230"/>
        <end position="248"/>
    </location>
</feature>
<dbReference type="Pfam" id="PF00892">
    <property type="entry name" value="EamA"/>
    <property type="match status" value="2"/>
</dbReference>
<feature type="domain" description="EamA" evidence="7">
    <location>
        <begin position="20"/>
        <end position="152"/>
    </location>
</feature>
<feature type="transmembrane region" description="Helical" evidence="6">
    <location>
        <begin position="260"/>
        <end position="278"/>
    </location>
</feature>
<dbReference type="PANTHER" id="PTHR32322">
    <property type="entry name" value="INNER MEMBRANE TRANSPORTER"/>
    <property type="match status" value="1"/>
</dbReference>
<feature type="transmembrane region" description="Helical" evidence="6">
    <location>
        <begin position="138"/>
        <end position="156"/>
    </location>
</feature>
<comment type="subcellular location">
    <subcellularLocation>
        <location evidence="1">Cell membrane</location>
        <topology evidence="1">Multi-pass membrane protein</topology>
    </subcellularLocation>
</comment>
<keyword evidence="5 6" id="KW-0472">Membrane</keyword>
<protein>
    <recommendedName>
        <fullName evidence="7">EamA domain-containing protein</fullName>
    </recommendedName>
</protein>
<keyword evidence="9" id="KW-1185">Reference proteome</keyword>
<evidence type="ECO:0000256" key="3">
    <source>
        <dbReference type="ARBA" id="ARBA00022692"/>
    </source>
</evidence>
<organism evidence="8 9">
    <name type="scientific">Oleispira antarctica RB-8</name>
    <dbReference type="NCBI Taxonomy" id="698738"/>
    <lineage>
        <taxon>Bacteria</taxon>
        <taxon>Pseudomonadati</taxon>
        <taxon>Pseudomonadota</taxon>
        <taxon>Gammaproteobacteria</taxon>
        <taxon>Oceanospirillales</taxon>
        <taxon>Oceanospirillaceae</taxon>
        <taxon>Oleispira</taxon>
    </lineage>
</organism>
<evidence type="ECO:0000256" key="1">
    <source>
        <dbReference type="ARBA" id="ARBA00004651"/>
    </source>
</evidence>
<dbReference type="EMBL" id="FO203512">
    <property type="protein sequence ID" value="CCK77496.1"/>
    <property type="molecule type" value="Genomic_DNA"/>
</dbReference>
<dbReference type="InterPro" id="IPR050638">
    <property type="entry name" value="AA-Vitamin_Transporters"/>
</dbReference>
<proteinExistence type="predicted"/>
<dbReference type="STRING" id="698738.OLEAN_C33200"/>
<evidence type="ECO:0000256" key="4">
    <source>
        <dbReference type="ARBA" id="ARBA00022989"/>
    </source>
</evidence>
<dbReference type="KEGG" id="oai:OLEAN_C33200"/>
<feature type="domain" description="EamA" evidence="7">
    <location>
        <begin position="167"/>
        <end position="302"/>
    </location>
</feature>
<feature type="transmembrane region" description="Helical" evidence="6">
    <location>
        <begin position="79"/>
        <end position="99"/>
    </location>
</feature>
<sequence length="309" mass="34191">MKSFFPSHRPSNSLLANNALLLLWVSLMASSFVVSAELIPYANSIASTGLRFVLASIMMLPLVVARYKSSNTEFKGNQTVYFQYSLISLFLVLFFVGLFEALKTTTAMRTSVIYTLVPLLSVFLTYFGLRLKTSKTKLLGFLLGTIGAVWVLLAFNNNDADLLTWSMGDGIFLLASLSLSVHVVLVKKWGAGVPPLQGSFYIMSLGSLMLLPLMLLLGELDEVAWDNAKFWQILIYLTVFTTMATFFLQQYLVQKVGPNHLLAFTYLIPILVVIPQGLVVGPPLINSLSGILITLLALYLISKEQKVMP</sequence>
<evidence type="ECO:0000259" key="7">
    <source>
        <dbReference type="Pfam" id="PF00892"/>
    </source>
</evidence>
<feature type="transmembrane region" description="Helical" evidence="6">
    <location>
        <begin position="45"/>
        <end position="67"/>
    </location>
</feature>
<keyword evidence="3 6" id="KW-0812">Transmembrane</keyword>